<dbReference type="AlphaFoldDB" id="A0AAV8AFH4"/>
<gene>
    <name evidence="2" type="ORF">M0812_04187</name>
</gene>
<proteinExistence type="predicted"/>
<feature type="compositionally biased region" description="Low complexity" evidence="1">
    <location>
        <begin position="164"/>
        <end position="197"/>
    </location>
</feature>
<reference evidence="2" key="1">
    <citation type="submission" date="2022-08" db="EMBL/GenBank/DDBJ databases">
        <title>Novel sulphate-reducing endosymbionts in the free-living metamonad Anaeramoeba.</title>
        <authorList>
            <person name="Jerlstrom-Hultqvist J."/>
            <person name="Cepicka I."/>
            <person name="Gallot-Lavallee L."/>
            <person name="Salas-Leiva D."/>
            <person name="Curtis B.A."/>
            <person name="Zahonova K."/>
            <person name="Pipaliya S."/>
            <person name="Dacks J."/>
            <person name="Roger A.J."/>
        </authorList>
    </citation>
    <scope>NUCLEOTIDE SEQUENCE</scope>
    <source>
        <strain evidence="2">Busselton2</strain>
    </source>
</reference>
<name>A0AAV8AFH4_9EUKA</name>
<sequence length="222" mass="25268">MTLFVDLFQNNQKLQSLKQDVQSILESDEDFDFPNSSSSDLDSSTLDLQKRAMLKIKQFQETSKSQNVLSRKKMAFNQFQNKVQRKGFISHNDFVNSKNTKQFKNKIKNLNTVFGSESNSDYGDEFGFSVSGSDSGNDKDEKVKKNKITLNLDNFKESDEDSDNSFWGSNSNSNLNSNSSSSESDSDSDSQVKLNQNKNKKSKQNKKIQESQDSEDDEFSDF</sequence>
<evidence type="ECO:0000256" key="1">
    <source>
        <dbReference type="SAM" id="MobiDB-lite"/>
    </source>
</evidence>
<dbReference type="EMBL" id="JANTQA010000008">
    <property type="protein sequence ID" value="KAJ3452420.1"/>
    <property type="molecule type" value="Genomic_DNA"/>
</dbReference>
<evidence type="ECO:0000313" key="2">
    <source>
        <dbReference type="EMBL" id="KAJ3452420.1"/>
    </source>
</evidence>
<organism evidence="2 3">
    <name type="scientific">Anaeramoeba flamelloides</name>
    <dbReference type="NCBI Taxonomy" id="1746091"/>
    <lineage>
        <taxon>Eukaryota</taxon>
        <taxon>Metamonada</taxon>
        <taxon>Anaeramoebidae</taxon>
        <taxon>Anaeramoeba</taxon>
    </lineage>
</organism>
<feature type="region of interest" description="Disordered" evidence="1">
    <location>
        <begin position="153"/>
        <end position="222"/>
    </location>
</feature>
<dbReference type="Proteomes" id="UP001146793">
    <property type="component" value="Unassembled WGS sequence"/>
</dbReference>
<feature type="compositionally biased region" description="Acidic residues" evidence="1">
    <location>
        <begin position="212"/>
        <end position="222"/>
    </location>
</feature>
<protein>
    <submittedName>
        <fullName evidence="2">Uncharacterized protein</fullName>
    </submittedName>
</protein>
<comment type="caution">
    <text evidence="2">The sequence shown here is derived from an EMBL/GenBank/DDBJ whole genome shotgun (WGS) entry which is preliminary data.</text>
</comment>
<accession>A0AAV8AFH4</accession>
<evidence type="ECO:0000313" key="3">
    <source>
        <dbReference type="Proteomes" id="UP001146793"/>
    </source>
</evidence>